<dbReference type="InParanoid" id="A0A2P5EQU5"/>
<name>A0A2P5EQU5_TREOI</name>
<organism evidence="1 2">
    <name type="scientific">Trema orientale</name>
    <name type="common">Charcoal tree</name>
    <name type="synonym">Celtis orientalis</name>
    <dbReference type="NCBI Taxonomy" id="63057"/>
    <lineage>
        <taxon>Eukaryota</taxon>
        <taxon>Viridiplantae</taxon>
        <taxon>Streptophyta</taxon>
        <taxon>Embryophyta</taxon>
        <taxon>Tracheophyta</taxon>
        <taxon>Spermatophyta</taxon>
        <taxon>Magnoliopsida</taxon>
        <taxon>eudicotyledons</taxon>
        <taxon>Gunneridae</taxon>
        <taxon>Pentapetalae</taxon>
        <taxon>rosids</taxon>
        <taxon>fabids</taxon>
        <taxon>Rosales</taxon>
        <taxon>Cannabaceae</taxon>
        <taxon>Trema</taxon>
    </lineage>
</organism>
<evidence type="ECO:0000313" key="2">
    <source>
        <dbReference type="Proteomes" id="UP000237000"/>
    </source>
</evidence>
<protein>
    <submittedName>
        <fullName evidence="1">Uncharacterized protein</fullName>
    </submittedName>
</protein>
<reference evidence="2" key="1">
    <citation type="submission" date="2016-06" db="EMBL/GenBank/DDBJ databases">
        <title>Parallel loss of symbiosis genes in relatives of nitrogen-fixing non-legume Parasponia.</title>
        <authorList>
            <person name="Van Velzen R."/>
            <person name="Holmer R."/>
            <person name="Bu F."/>
            <person name="Rutten L."/>
            <person name="Van Zeijl A."/>
            <person name="Liu W."/>
            <person name="Santuari L."/>
            <person name="Cao Q."/>
            <person name="Sharma T."/>
            <person name="Shen D."/>
            <person name="Roswanjaya Y."/>
            <person name="Wardhani T."/>
            <person name="Kalhor M.S."/>
            <person name="Jansen J."/>
            <person name="Van den Hoogen J."/>
            <person name="Gungor B."/>
            <person name="Hartog M."/>
            <person name="Hontelez J."/>
            <person name="Verver J."/>
            <person name="Yang W.-C."/>
            <person name="Schijlen E."/>
            <person name="Repin R."/>
            <person name="Schilthuizen M."/>
            <person name="Schranz E."/>
            <person name="Heidstra R."/>
            <person name="Miyata K."/>
            <person name="Fedorova E."/>
            <person name="Kohlen W."/>
            <person name="Bisseling T."/>
            <person name="Smit S."/>
            <person name="Geurts R."/>
        </authorList>
    </citation>
    <scope>NUCLEOTIDE SEQUENCE [LARGE SCALE GENOMIC DNA]</scope>
    <source>
        <strain evidence="2">cv. RG33-2</strain>
    </source>
</reference>
<dbReference type="AlphaFoldDB" id="A0A2P5EQU5"/>
<dbReference type="Proteomes" id="UP000237000">
    <property type="component" value="Unassembled WGS sequence"/>
</dbReference>
<keyword evidence="2" id="KW-1185">Reference proteome</keyword>
<evidence type="ECO:0000313" key="1">
    <source>
        <dbReference type="EMBL" id="PON87882.1"/>
    </source>
</evidence>
<accession>A0A2P5EQU5</accession>
<gene>
    <name evidence="1" type="ORF">TorRG33x02_162610</name>
</gene>
<comment type="caution">
    <text evidence="1">The sequence shown here is derived from an EMBL/GenBank/DDBJ whole genome shotgun (WGS) entry which is preliminary data.</text>
</comment>
<sequence length="179" mass="20240">MIPLMPNLRKNYVLGREFLIPVRKSKKISKNLSGLSLVQIIMSWFRKSLMHVSSKHARYHVSPRCNRGGDSPIKHQKSGTKIRLPNSIIKPPYDTISKKMRCDEFEAQNVDMINSASLRGLGNPCTLKTLRDLSREVTLNLVFLSKTRLAGGLVEKVKFDVGFSNYFVVNSKGHSRGLL</sequence>
<dbReference type="EMBL" id="JXTC01000111">
    <property type="protein sequence ID" value="PON87882.1"/>
    <property type="molecule type" value="Genomic_DNA"/>
</dbReference>
<proteinExistence type="predicted"/>
<dbReference type="OrthoDB" id="10373159at2759"/>